<evidence type="ECO:0000256" key="5">
    <source>
        <dbReference type="HAMAP-Rule" id="MF_03012"/>
    </source>
</evidence>
<reference evidence="9" key="4">
    <citation type="submission" date="2015-06" db="UniProtKB">
        <authorList>
            <consortium name="EnsemblFungi"/>
        </authorList>
    </citation>
    <scope>IDENTIFICATION</scope>
</reference>
<dbReference type="PANTHER" id="PTHR15350">
    <property type="entry name" value="COP9 SIGNALOSOME COMPLEX SUBUNIT 7/DENDRITIC CELL PROTEIN GA17"/>
    <property type="match status" value="1"/>
</dbReference>
<dbReference type="InParanoid" id="U5HF19"/>
<dbReference type="FunCoup" id="U5HF19">
    <property type="interactions" value="608"/>
</dbReference>
<evidence type="ECO:0000259" key="7">
    <source>
        <dbReference type="PROSITE" id="PS50250"/>
    </source>
</evidence>
<dbReference type="GO" id="GO:0001732">
    <property type="term" value="P:formation of cytoplasmic translation initiation complex"/>
    <property type="evidence" value="ECO:0007669"/>
    <property type="project" value="UniProtKB-UniRule"/>
</dbReference>
<dbReference type="HOGENOM" id="CLU_592039_0_0_1"/>
<dbReference type="AlphaFoldDB" id="U5HF19"/>
<dbReference type="GO" id="GO:0033290">
    <property type="term" value="C:eukaryotic 48S preinitiation complex"/>
    <property type="evidence" value="ECO:0007669"/>
    <property type="project" value="UniProtKB-UniRule"/>
</dbReference>
<dbReference type="HAMAP" id="MF_03012">
    <property type="entry name" value="eIF3m"/>
    <property type="match status" value="1"/>
</dbReference>
<reference evidence="8 10" key="3">
    <citation type="journal article" date="2015" name="BMC Genomics">
        <title>Sex and parasites: genomic and transcriptomic analysis of Microbotryum lychnidis-dioicae, the biotrophic and plant-castrating anther smut fungus.</title>
        <authorList>
            <person name="Perlin M.H."/>
            <person name="Amselem J."/>
            <person name="Fontanillas E."/>
            <person name="Toh S.S."/>
            <person name="Chen Z."/>
            <person name="Goldberg J."/>
            <person name="Duplessis S."/>
            <person name="Henrissat B."/>
            <person name="Young S."/>
            <person name="Zeng Q."/>
            <person name="Aguileta G."/>
            <person name="Petit E."/>
            <person name="Badouin H."/>
            <person name="Andrews J."/>
            <person name="Razeeq D."/>
            <person name="Gabaldon T."/>
            <person name="Quesneville H."/>
            <person name="Giraud T."/>
            <person name="Hood M.E."/>
            <person name="Schultz D.J."/>
            <person name="Cuomo C.A."/>
        </authorList>
    </citation>
    <scope>NUCLEOTIDE SEQUENCE [LARGE SCALE GENOMIC DNA]</scope>
    <source>
        <strain evidence="8">P1A1 Lamole</strain>
        <strain evidence="10">p1A1 Lamole</strain>
    </source>
</reference>
<dbReference type="EnsemblFungi" id="MVLG_05706T0">
    <property type="protein sequence ID" value="MVLG_05706T0"/>
    <property type="gene ID" value="MVLG_05706"/>
</dbReference>
<comment type="subunit">
    <text evidence="5">Component of the eukaryotic translation initiation factor 3 (eIF-3) complex.</text>
</comment>
<proteinExistence type="inferred from homology"/>
<reference evidence="8" key="2">
    <citation type="submission" date="2010-11" db="EMBL/GenBank/DDBJ databases">
        <authorList>
            <consortium name="The Broad Institute Genome Sequencing Platform"/>
            <person name="Earl A."/>
            <person name="Ward D."/>
            <person name="Feldgarden M."/>
            <person name="Gevers D."/>
            <person name="Butler R."/>
            <person name="Young S.K."/>
            <person name="Zeng Q."/>
            <person name="Gargeya S."/>
            <person name="Fitzgerald M."/>
            <person name="Haas B."/>
            <person name="Abouelleil A."/>
            <person name="Alvarado L."/>
            <person name="Arachchi H.M."/>
            <person name="Berlin A."/>
            <person name="Brown A."/>
            <person name="Chapman S.B."/>
            <person name="Chen Z."/>
            <person name="Dunbar C."/>
            <person name="Freedman E."/>
            <person name="Gearin G."/>
            <person name="Gellesch M."/>
            <person name="Goldberg J."/>
            <person name="Griggs A."/>
            <person name="Gujja S."/>
            <person name="Heilman E."/>
            <person name="Heiman D."/>
            <person name="Howarth C."/>
            <person name="Larson L."/>
            <person name="Lui A."/>
            <person name="MacDonald P.J.P."/>
            <person name="Mehta T."/>
            <person name="Montmayeur A."/>
            <person name="Murphy C."/>
            <person name="Neiman D."/>
            <person name="Pearson M."/>
            <person name="Priest M."/>
            <person name="Roberts A."/>
            <person name="Saif S."/>
            <person name="Shea T."/>
            <person name="Shenoy N."/>
            <person name="Sisk P."/>
            <person name="Stolte C."/>
            <person name="Sykes S."/>
            <person name="White J."/>
            <person name="Yandava C."/>
            <person name="Wortman J."/>
            <person name="Nusbaum C."/>
            <person name="Birren B."/>
        </authorList>
    </citation>
    <scope>NUCLEOTIDE SEQUENCE</scope>
    <source>
        <strain evidence="8">P1A1 Lamole</strain>
    </source>
</reference>
<evidence type="ECO:0000256" key="1">
    <source>
        <dbReference type="ARBA" id="ARBA00008482"/>
    </source>
</evidence>
<dbReference type="STRING" id="683840.U5HF19"/>
<reference evidence="10" key="1">
    <citation type="submission" date="2010-11" db="EMBL/GenBank/DDBJ databases">
        <title>The genome sequence of Microbotryum violaceum strain p1A1 Lamole.</title>
        <authorList>
            <person name="Cuomo C."/>
            <person name="Perlin M."/>
            <person name="Young S.K."/>
            <person name="Zeng Q."/>
            <person name="Gargeya S."/>
            <person name="Alvarado L."/>
            <person name="Berlin A."/>
            <person name="Chapman S.B."/>
            <person name="Chen Z."/>
            <person name="Freedman E."/>
            <person name="Gellesch M."/>
            <person name="Goldberg J."/>
            <person name="Griggs A."/>
            <person name="Gujja S."/>
            <person name="Heilman E."/>
            <person name="Heiman D."/>
            <person name="Howarth C."/>
            <person name="Mehta T."/>
            <person name="Neiman D."/>
            <person name="Pearson M."/>
            <person name="Roberts A."/>
            <person name="Saif S."/>
            <person name="Shea T."/>
            <person name="Shenoy N."/>
            <person name="Sisk P."/>
            <person name="Stolte C."/>
            <person name="Sykes S."/>
            <person name="White J."/>
            <person name="Yandava C."/>
            <person name="Haas B."/>
            <person name="Nusbaum C."/>
            <person name="Birren B."/>
        </authorList>
    </citation>
    <scope>NUCLEOTIDE SEQUENCE [LARGE SCALE GENOMIC DNA]</scope>
    <source>
        <strain evidence="10">p1A1 Lamole</strain>
    </source>
</reference>
<comment type="similarity">
    <text evidence="5">Belongs to the eIF-3 subunit M family.</text>
</comment>
<dbReference type="OMA" id="WVIETIR"/>
<organism evidence="8">
    <name type="scientific">Microbotryum lychnidis-dioicae (strain p1A1 Lamole / MvSl-1064)</name>
    <name type="common">Anther smut fungus</name>
    <dbReference type="NCBI Taxonomy" id="683840"/>
    <lineage>
        <taxon>Eukaryota</taxon>
        <taxon>Fungi</taxon>
        <taxon>Dikarya</taxon>
        <taxon>Basidiomycota</taxon>
        <taxon>Pucciniomycotina</taxon>
        <taxon>Microbotryomycetes</taxon>
        <taxon>Microbotryales</taxon>
        <taxon>Microbotryaceae</taxon>
        <taxon>Microbotryum</taxon>
    </lineage>
</organism>
<evidence type="ECO:0000256" key="4">
    <source>
        <dbReference type="ARBA" id="ARBA00022917"/>
    </source>
</evidence>
<feature type="domain" description="PCI" evidence="7">
    <location>
        <begin position="250"/>
        <end position="455"/>
    </location>
</feature>
<dbReference type="PROSITE" id="PS50250">
    <property type="entry name" value="PCI"/>
    <property type="match status" value="1"/>
</dbReference>
<dbReference type="Proteomes" id="UP000017200">
    <property type="component" value="Unassembled WGS sequence"/>
</dbReference>
<dbReference type="Pfam" id="PF18005">
    <property type="entry name" value="eIF3m_C_helix"/>
    <property type="match status" value="1"/>
</dbReference>
<dbReference type="OrthoDB" id="10267031at2759"/>
<name>U5HF19_USTV1</name>
<feature type="compositionally biased region" description="Polar residues" evidence="6">
    <location>
        <begin position="69"/>
        <end position="84"/>
    </location>
</feature>
<protein>
    <recommendedName>
        <fullName evidence="5">Eukaryotic translation initiation factor 3 subunit M</fullName>
        <shortName evidence="5">eIF3m</shortName>
    </recommendedName>
</protein>
<dbReference type="InterPro" id="IPR027528">
    <property type="entry name" value="eIF3m"/>
</dbReference>
<dbReference type="InterPro" id="IPR045237">
    <property type="entry name" value="COPS7/eIF3m"/>
</dbReference>
<dbReference type="Pfam" id="PF01399">
    <property type="entry name" value="PCI"/>
    <property type="match status" value="1"/>
</dbReference>
<dbReference type="GO" id="GO:0003743">
    <property type="term" value="F:translation initiation factor activity"/>
    <property type="evidence" value="ECO:0007669"/>
    <property type="project" value="UniProtKB-UniRule"/>
</dbReference>
<keyword evidence="10" id="KW-1185">Reference proteome</keyword>
<dbReference type="InterPro" id="IPR000717">
    <property type="entry name" value="PCI_dom"/>
</dbReference>
<dbReference type="EMBL" id="AEIJ01000608">
    <property type="status" value="NOT_ANNOTATED_CDS"/>
    <property type="molecule type" value="Genomic_DNA"/>
</dbReference>
<dbReference type="InterPro" id="IPR040750">
    <property type="entry name" value="eIF3m_C_helix"/>
</dbReference>
<evidence type="ECO:0000256" key="6">
    <source>
        <dbReference type="SAM" id="MobiDB-lite"/>
    </source>
</evidence>
<accession>U5HF19</accession>
<evidence type="ECO:0000313" key="8">
    <source>
        <dbReference type="EMBL" id="KDE03822.1"/>
    </source>
</evidence>
<evidence type="ECO:0000313" key="10">
    <source>
        <dbReference type="Proteomes" id="UP000017200"/>
    </source>
</evidence>
<sequence length="524" mass="57594">MTSTTTANGQSDPSSSSCLAFQDEFTNSHGGRCFFVAVEPVFEEQISQLATVIARSSATALTEAQRTDYVQQHTTTARQASPSKPVTEDDAALDESTTPPTPPVTEDQLEQRRTVLEQLLRDLKGVRIQALDREFQGFAHLFLSLILSTYKVPDQAFSKTILDLVDTLAFSQGKNVQPTLSTRYATLANVFNSLDTHEKVFDGLRLQVVEKLVEAAAQNDDYLVIEPVVRSLETWLVQWGFAGEAISNENRQKGDEAVLKIVTLLNKGQQIVPRLTLVEKDLLIGHLSHADTEAGSKTQNELASHLIALVLRLPNEYDFTTLSNLQALQQPSTQVLSQVLNVFLQPGSTVQDLDQLLSSDSVVPQLESFGLEVEKLKNKLRLINLSELCSTRVGQRVPYNEISKVLNLSISTNEGGEGEEEELVENWVIDAIRAGLVSGRLQSSETKFWVTKATSPRSFGKDEWEVLEKRLREWRGSLDSILESVKRGLAGGVAQAGAQDVVVSSRSAGAGGREATNEKEMIAV</sequence>
<dbReference type="GO" id="GO:0071541">
    <property type="term" value="C:eukaryotic translation initiation factor 3 complex, eIF3m"/>
    <property type="evidence" value="ECO:0007669"/>
    <property type="project" value="UniProtKB-UniRule"/>
</dbReference>
<dbReference type="EMBL" id="GL541724">
    <property type="protein sequence ID" value="KDE03822.1"/>
    <property type="molecule type" value="Genomic_DNA"/>
</dbReference>
<evidence type="ECO:0000256" key="2">
    <source>
        <dbReference type="ARBA" id="ARBA00022490"/>
    </source>
</evidence>
<keyword evidence="3 5" id="KW-0396">Initiation factor</keyword>
<dbReference type="SMART" id="SM00088">
    <property type="entry name" value="PINT"/>
    <property type="match status" value="1"/>
</dbReference>
<dbReference type="PANTHER" id="PTHR15350:SF2">
    <property type="entry name" value="EUKARYOTIC TRANSLATION INITIATION FACTOR 3 SUBUNIT M"/>
    <property type="match status" value="1"/>
</dbReference>
<evidence type="ECO:0000256" key="3">
    <source>
        <dbReference type="ARBA" id="ARBA00022540"/>
    </source>
</evidence>
<comment type="subcellular location">
    <subcellularLocation>
        <location evidence="5">Cytoplasm</location>
    </subcellularLocation>
</comment>
<comment type="function">
    <text evidence="5">Component of the eukaryotic translation initiation factor 3 (eIF-3) complex, which is involved in protein synthesis of a specialized repertoire of mRNAs and, together with other initiation factors, stimulates binding of mRNA and methionyl-tRNAi to the 40S ribosome. The eIF-3 complex specifically targets and initiates translation of a subset of mRNAs involved in cell proliferation.</text>
</comment>
<feature type="region of interest" description="Disordered" evidence="6">
    <location>
        <begin position="69"/>
        <end position="107"/>
    </location>
</feature>
<keyword evidence="2 5" id="KW-0963">Cytoplasm</keyword>
<keyword evidence="4 5" id="KW-0648">Protein biosynthesis</keyword>
<comment type="similarity">
    <text evidence="1">Belongs to the CSN7/EIF3M family. CSN7 subfamily.</text>
</comment>
<gene>
    <name evidence="8" type="ORF">MVLG_05706</name>
</gene>
<dbReference type="GO" id="GO:0016282">
    <property type="term" value="C:eukaryotic 43S preinitiation complex"/>
    <property type="evidence" value="ECO:0007669"/>
    <property type="project" value="UniProtKB-UniRule"/>
</dbReference>
<evidence type="ECO:0000313" key="9">
    <source>
        <dbReference type="EnsemblFungi" id="MVLG_05706T0"/>
    </source>
</evidence>